<name>A0A3D9UQP2_9MICO</name>
<evidence type="ECO:0000256" key="8">
    <source>
        <dbReference type="ARBA" id="ARBA00023012"/>
    </source>
</evidence>
<dbReference type="Pfam" id="PF07730">
    <property type="entry name" value="HisKA_3"/>
    <property type="match status" value="1"/>
</dbReference>
<protein>
    <recommendedName>
        <fullName evidence="2">histidine kinase</fullName>
        <ecNumber evidence="2">2.7.13.3</ecNumber>
    </recommendedName>
</protein>
<evidence type="ECO:0000256" key="10">
    <source>
        <dbReference type="SAM" id="Phobius"/>
    </source>
</evidence>
<dbReference type="InterPro" id="IPR011712">
    <property type="entry name" value="Sig_transdc_His_kin_sub3_dim/P"/>
</dbReference>
<keyword evidence="5" id="KW-0547">Nucleotide-binding</keyword>
<feature type="transmembrane region" description="Helical" evidence="10">
    <location>
        <begin position="136"/>
        <end position="155"/>
    </location>
</feature>
<dbReference type="CDD" id="cd16917">
    <property type="entry name" value="HATPase_UhpB-NarQ-NarX-like"/>
    <property type="match status" value="1"/>
</dbReference>
<evidence type="ECO:0000256" key="1">
    <source>
        <dbReference type="ARBA" id="ARBA00000085"/>
    </source>
</evidence>
<dbReference type="InterPro" id="IPR050482">
    <property type="entry name" value="Sensor_HK_TwoCompSys"/>
</dbReference>
<evidence type="ECO:0000313" key="12">
    <source>
        <dbReference type="EMBL" id="REF30803.1"/>
    </source>
</evidence>
<reference evidence="12 13" key="1">
    <citation type="submission" date="2018-08" db="EMBL/GenBank/DDBJ databases">
        <title>Sequencing the genomes of 1000 actinobacteria strains.</title>
        <authorList>
            <person name="Klenk H.-P."/>
        </authorList>
    </citation>
    <scope>NUCLEOTIDE SEQUENCE [LARGE SCALE GENOMIC DNA]</scope>
    <source>
        <strain evidence="12 13">DSM 22967</strain>
    </source>
</reference>
<feature type="transmembrane region" description="Helical" evidence="10">
    <location>
        <begin position="39"/>
        <end position="57"/>
    </location>
</feature>
<dbReference type="PANTHER" id="PTHR24421">
    <property type="entry name" value="NITRATE/NITRITE SENSOR PROTEIN NARX-RELATED"/>
    <property type="match status" value="1"/>
</dbReference>
<keyword evidence="3" id="KW-0597">Phosphoprotein</keyword>
<dbReference type="GO" id="GO:0046983">
    <property type="term" value="F:protein dimerization activity"/>
    <property type="evidence" value="ECO:0007669"/>
    <property type="project" value="InterPro"/>
</dbReference>
<feature type="domain" description="Signal transduction histidine kinase subgroup 3 dimerisation and phosphoacceptor" evidence="11">
    <location>
        <begin position="193"/>
        <end position="257"/>
    </location>
</feature>
<dbReference type="GO" id="GO:0016020">
    <property type="term" value="C:membrane"/>
    <property type="evidence" value="ECO:0007669"/>
    <property type="project" value="InterPro"/>
</dbReference>
<evidence type="ECO:0000259" key="11">
    <source>
        <dbReference type="Pfam" id="PF07730"/>
    </source>
</evidence>
<keyword evidence="7" id="KW-0067">ATP-binding</keyword>
<evidence type="ECO:0000256" key="6">
    <source>
        <dbReference type="ARBA" id="ARBA00022777"/>
    </source>
</evidence>
<dbReference type="OrthoDB" id="227596at2"/>
<comment type="caution">
    <text evidence="12">The sequence shown here is derived from an EMBL/GenBank/DDBJ whole genome shotgun (WGS) entry which is preliminary data.</text>
</comment>
<keyword evidence="10" id="KW-0812">Transmembrane</keyword>
<dbReference type="GO" id="GO:0000155">
    <property type="term" value="F:phosphorelay sensor kinase activity"/>
    <property type="evidence" value="ECO:0007669"/>
    <property type="project" value="InterPro"/>
</dbReference>
<dbReference type="Proteomes" id="UP000256253">
    <property type="component" value="Unassembled WGS sequence"/>
</dbReference>
<evidence type="ECO:0000256" key="5">
    <source>
        <dbReference type="ARBA" id="ARBA00022741"/>
    </source>
</evidence>
<dbReference type="Gene3D" id="1.20.5.1930">
    <property type="match status" value="1"/>
</dbReference>
<dbReference type="EC" id="2.7.13.3" evidence="2"/>
<organism evidence="12 13">
    <name type="scientific">Calidifontibacter indicus</name>
    <dbReference type="NCBI Taxonomy" id="419650"/>
    <lineage>
        <taxon>Bacteria</taxon>
        <taxon>Bacillati</taxon>
        <taxon>Actinomycetota</taxon>
        <taxon>Actinomycetes</taxon>
        <taxon>Micrococcales</taxon>
        <taxon>Dermacoccaceae</taxon>
        <taxon>Calidifontibacter</taxon>
    </lineage>
</organism>
<sequence>MTDIWVESSRSRRVRLWAESILLVLLGFTSLVVGLTNPWPAVAAAVVMFAAVLLRHWRPKLAAGLALVAGLMQLTQWTAFNPVADLGFAPICYQLAVQRDSSARRLGLLLAGLATACVAIVMPLRAPGPRTAADLVATGAALGAMGAVVAFGGWAGGFMRFQSRRAVEEQVAGQLAEADRRRLMDAYEQAQTRNRIAADMHDVVAHSWAVVAAQADGARYSLRTSPDRAEQALEVIGETARGAITDLRRILTQLRHAESDEGTIGPEQQQVVLDRMSASGMDLRFTETGERPTSSLLTLTAHRLLAESLTNALKHGDLSRPVTAILLWDKGFTLDIRNAIGATPGSGTGHGILGMTERADLAGGQVTSRREGDQWVVRATVPQPGQQAGQQTGQQTQRPQQQEQA</sequence>
<evidence type="ECO:0000256" key="4">
    <source>
        <dbReference type="ARBA" id="ARBA00022679"/>
    </source>
</evidence>
<evidence type="ECO:0000256" key="9">
    <source>
        <dbReference type="SAM" id="MobiDB-lite"/>
    </source>
</evidence>
<feature type="transmembrane region" description="Helical" evidence="10">
    <location>
        <begin position="16"/>
        <end position="33"/>
    </location>
</feature>
<evidence type="ECO:0000256" key="2">
    <source>
        <dbReference type="ARBA" id="ARBA00012438"/>
    </source>
</evidence>
<gene>
    <name evidence="12" type="ORF">DFJ65_1823</name>
</gene>
<dbReference type="InterPro" id="IPR036890">
    <property type="entry name" value="HATPase_C_sf"/>
</dbReference>
<dbReference type="PANTHER" id="PTHR24421:SF10">
    <property type="entry name" value="NITRATE_NITRITE SENSOR PROTEIN NARQ"/>
    <property type="match status" value="1"/>
</dbReference>
<keyword evidence="6 12" id="KW-0418">Kinase</keyword>
<keyword evidence="10" id="KW-0472">Membrane</keyword>
<dbReference type="SUPFAM" id="SSF55874">
    <property type="entry name" value="ATPase domain of HSP90 chaperone/DNA topoisomerase II/histidine kinase"/>
    <property type="match status" value="1"/>
</dbReference>
<comment type="catalytic activity">
    <reaction evidence="1">
        <text>ATP + protein L-histidine = ADP + protein N-phospho-L-histidine.</text>
        <dbReference type="EC" id="2.7.13.3"/>
    </reaction>
</comment>
<keyword evidence="4" id="KW-0808">Transferase</keyword>
<evidence type="ECO:0000256" key="3">
    <source>
        <dbReference type="ARBA" id="ARBA00022553"/>
    </source>
</evidence>
<keyword evidence="13" id="KW-1185">Reference proteome</keyword>
<keyword evidence="8" id="KW-0902">Two-component regulatory system</keyword>
<feature type="transmembrane region" description="Helical" evidence="10">
    <location>
        <begin position="106"/>
        <end position="124"/>
    </location>
</feature>
<evidence type="ECO:0000313" key="13">
    <source>
        <dbReference type="Proteomes" id="UP000256253"/>
    </source>
</evidence>
<keyword evidence="10" id="KW-1133">Transmembrane helix</keyword>
<dbReference type="AlphaFoldDB" id="A0A3D9UQP2"/>
<feature type="region of interest" description="Disordered" evidence="9">
    <location>
        <begin position="379"/>
        <end position="405"/>
    </location>
</feature>
<dbReference type="GO" id="GO:0005524">
    <property type="term" value="F:ATP binding"/>
    <property type="evidence" value="ECO:0007669"/>
    <property type="project" value="UniProtKB-KW"/>
</dbReference>
<dbReference type="Gene3D" id="3.30.565.10">
    <property type="entry name" value="Histidine kinase-like ATPase, C-terminal domain"/>
    <property type="match status" value="1"/>
</dbReference>
<dbReference type="RefSeq" id="WP_115922740.1">
    <property type="nucleotide sequence ID" value="NZ_QTUA01000001.1"/>
</dbReference>
<accession>A0A3D9UQP2</accession>
<proteinExistence type="predicted"/>
<dbReference type="EMBL" id="QTUA01000001">
    <property type="protein sequence ID" value="REF30803.1"/>
    <property type="molecule type" value="Genomic_DNA"/>
</dbReference>
<evidence type="ECO:0000256" key="7">
    <source>
        <dbReference type="ARBA" id="ARBA00022840"/>
    </source>
</evidence>